<dbReference type="InterPro" id="IPR027417">
    <property type="entry name" value="P-loop_NTPase"/>
</dbReference>
<accession>A0A3L8NVZ0</accession>
<organism evidence="1 2">
    <name type="scientific">Nocardioides mangrovicus</name>
    <dbReference type="NCBI Taxonomy" id="2478913"/>
    <lineage>
        <taxon>Bacteria</taxon>
        <taxon>Bacillati</taxon>
        <taxon>Actinomycetota</taxon>
        <taxon>Actinomycetes</taxon>
        <taxon>Propionibacteriales</taxon>
        <taxon>Nocardioidaceae</taxon>
        <taxon>Nocardioides</taxon>
    </lineage>
</organism>
<evidence type="ECO:0000313" key="1">
    <source>
        <dbReference type="EMBL" id="RLV47496.1"/>
    </source>
</evidence>
<dbReference type="Proteomes" id="UP000281708">
    <property type="component" value="Unassembled WGS sequence"/>
</dbReference>
<dbReference type="RefSeq" id="WP_121807000.1">
    <property type="nucleotide sequence ID" value="NZ_RDBE01000010.1"/>
</dbReference>
<name>A0A3L8NVZ0_9ACTN</name>
<dbReference type="Gene3D" id="3.40.50.300">
    <property type="entry name" value="P-loop containing nucleotide triphosphate hydrolases"/>
    <property type="match status" value="1"/>
</dbReference>
<keyword evidence="2" id="KW-1185">Reference proteome</keyword>
<sequence length="280" mass="30329">MTGFGVYGLRLEGLSGALGLMAPARDGDPEIRVERITDPADRLPDPRFVLDRDRALLPLSDGESWAELRRGETTVRLWLGRDYTDEELLHPLLSGTCAVTNWWHGRDAMHAGAVVVDGRAWAVIGHKNQGKSTTLGYLASCGLPVLSDDVVVEDGGLVLPGPAFVDLRPDAARHLGLGRDLGVLGARPRYRYDVTPVVTGVPLAGWLLLEWGERTGLAPLSAGERIKVLLENRAVLLEPADPVALMGYAALPFLRLSRPRRWESLAEVAEVLAELPSGSV</sequence>
<proteinExistence type="predicted"/>
<evidence type="ECO:0008006" key="3">
    <source>
        <dbReference type="Google" id="ProtNLM"/>
    </source>
</evidence>
<evidence type="ECO:0000313" key="2">
    <source>
        <dbReference type="Proteomes" id="UP000281708"/>
    </source>
</evidence>
<comment type="caution">
    <text evidence="1">The sequence shown here is derived from an EMBL/GenBank/DDBJ whole genome shotgun (WGS) entry which is preliminary data.</text>
</comment>
<dbReference type="SUPFAM" id="SSF53795">
    <property type="entry name" value="PEP carboxykinase-like"/>
    <property type="match status" value="1"/>
</dbReference>
<reference evidence="1 2" key="1">
    <citation type="submission" date="2018-10" db="EMBL/GenBank/DDBJ databases">
        <title>Marmoricola sp. 4Q3S-7 whole genome shotgun sequence.</title>
        <authorList>
            <person name="Li F."/>
        </authorList>
    </citation>
    <scope>NUCLEOTIDE SEQUENCE [LARGE SCALE GENOMIC DNA]</scope>
    <source>
        <strain evidence="1 2">4Q3S-7</strain>
    </source>
</reference>
<dbReference type="EMBL" id="RDBE01000010">
    <property type="protein sequence ID" value="RLV47496.1"/>
    <property type="molecule type" value="Genomic_DNA"/>
</dbReference>
<protein>
    <recommendedName>
        <fullName evidence="3">HPr kinase/phosphorylase C-terminal domain-containing protein</fullName>
    </recommendedName>
</protein>
<gene>
    <name evidence="1" type="ORF">D9V37_15030</name>
</gene>
<dbReference type="OrthoDB" id="3337592at2"/>
<dbReference type="AlphaFoldDB" id="A0A3L8NVZ0"/>